<keyword evidence="3 6" id="KW-0812">Transmembrane</keyword>
<evidence type="ECO:0000256" key="2">
    <source>
        <dbReference type="ARBA" id="ARBA00022448"/>
    </source>
</evidence>
<keyword evidence="4 6" id="KW-1133">Transmembrane helix</keyword>
<dbReference type="GO" id="GO:0016020">
    <property type="term" value="C:membrane"/>
    <property type="evidence" value="ECO:0007669"/>
    <property type="project" value="UniProtKB-SubCell"/>
</dbReference>
<dbReference type="PANTHER" id="PTHR11101:SF80">
    <property type="entry name" value="PHOSPHATE TRANSPORTER"/>
    <property type="match status" value="1"/>
</dbReference>
<feature type="transmembrane region" description="Helical" evidence="6">
    <location>
        <begin position="117"/>
        <end position="139"/>
    </location>
</feature>
<feature type="transmembrane region" description="Helical" evidence="6">
    <location>
        <begin position="160"/>
        <end position="182"/>
    </location>
</feature>
<dbReference type="PANTHER" id="PTHR11101">
    <property type="entry name" value="PHOSPHATE TRANSPORTER"/>
    <property type="match status" value="1"/>
</dbReference>
<keyword evidence="5 6" id="KW-0472">Membrane</keyword>
<evidence type="ECO:0000256" key="5">
    <source>
        <dbReference type="ARBA" id="ARBA00023136"/>
    </source>
</evidence>
<dbReference type="GO" id="GO:0035435">
    <property type="term" value="P:phosphate ion transmembrane transport"/>
    <property type="evidence" value="ECO:0007669"/>
    <property type="project" value="TreeGrafter"/>
</dbReference>
<evidence type="ECO:0000256" key="6">
    <source>
        <dbReference type="SAM" id="Phobius"/>
    </source>
</evidence>
<evidence type="ECO:0000313" key="7">
    <source>
        <dbReference type="EMBL" id="QAA76489.1"/>
    </source>
</evidence>
<feature type="transmembrane region" description="Helical" evidence="6">
    <location>
        <begin position="250"/>
        <end position="271"/>
    </location>
</feature>
<reference evidence="8" key="1">
    <citation type="submission" date="2018-12" db="EMBL/GenBank/DDBJ databases">
        <title>Complete genome sequence of an uncultured bacterium of the candidate phylum Bipolaricaulota.</title>
        <authorList>
            <person name="Kadnikov V.V."/>
            <person name="Mardanov A.V."/>
            <person name="Beletsky A.V."/>
            <person name="Frank Y.A."/>
            <person name="Karnachuk O.V."/>
            <person name="Ravin N.V."/>
        </authorList>
    </citation>
    <scope>NUCLEOTIDE SEQUENCE [LARGE SCALE GENOMIC DNA]</scope>
</reference>
<feature type="transmembrane region" description="Helical" evidence="6">
    <location>
        <begin position="34"/>
        <end position="56"/>
    </location>
</feature>
<sequence length="313" mass="31610">MWAMLPAVLMGWSLGTNDAANVFGLAVGARAVQYRTAVLLTSAFVLLGAYFGGARGMATYGALTGHDLATAFCVALAAGATVTLMTLFGLPVSATQAAVGAMIGVALAAGRAVEWGVLVRIVLSWITSPLGCLVLAYLLHRFLGPPLQRRLAGITAYDAFLRWAIVAVGIGGSYALGANSVANVTGVYVGAGLLSVPAAALIGGGSIALGVLTYARKVMETVGERLVYLGLLPALFAAISQAAILRLFAYVGVPVSTSQAVVGAVVGIGLVKGVSAVNARQLGAIFVGWALTPPVAGVVGFVLWLALGSVLPA</sequence>
<proteinExistence type="predicted"/>
<name>A0A410FTS1_BIPS1</name>
<protein>
    <submittedName>
        <fullName evidence="7">Putative low-affinity inorganic phosphate transporter</fullName>
    </submittedName>
</protein>
<dbReference type="InterPro" id="IPR001204">
    <property type="entry name" value="Phos_transporter"/>
</dbReference>
<feature type="transmembrane region" description="Helical" evidence="6">
    <location>
        <begin position="188"/>
        <end position="214"/>
    </location>
</feature>
<evidence type="ECO:0000256" key="3">
    <source>
        <dbReference type="ARBA" id="ARBA00022692"/>
    </source>
</evidence>
<dbReference type="KEGG" id="bih:BIP78_0723"/>
<dbReference type="GO" id="GO:0005315">
    <property type="term" value="F:phosphate transmembrane transporter activity"/>
    <property type="evidence" value="ECO:0007669"/>
    <property type="project" value="InterPro"/>
</dbReference>
<gene>
    <name evidence="7" type="ORF">BIP78_0723</name>
</gene>
<evidence type="ECO:0000256" key="1">
    <source>
        <dbReference type="ARBA" id="ARBA00004141"/>
    </source>
</evidence>
<dbReference type="EMBL" id="CP034928">
    <property type="protein sequence ID" value="QAA76489.1"/>
    <property type="molecule type" value="Genomic_DNA"/>
</dbReference>
<comment type="subcellular location">
    <subcellularLocation>
        <location evidence="1">Membrane</location>
        <topology evidence="1">Multi-pass membrane protein</topology>
    </subcellularLocation>
</comment>
<dbReference type="Proteomes" id="UP000287233">
    <property type="component" value="Chromosome"/>
</dbReference>
<keyword evidence="2" id="KW-0813">Transport</keyword>
<feature type="transmembrane region" description="Helical" evidence="6">
    <location>
        <begin position="226"/>
        <end position="244"/>
    </location>
</feature>
<organism evidence="7 8">
    <name type="scientific">Bipolaricaulis sibiricus</name>
    <dbReference type="NCBI Taxonomy" id="2501609"/>
    <lineage>
        <taxon>Bacteria</taxon>
        <taxon>Candidatus Bipolaricaulota</taxon>
        <taxon>Candidatus Bipolaricaulia</taxon>
        <taxon>Candidatus Bipolaricaulales</taxon>
        <taxon>Candidatus Bipolaricaulaceae</taxon>
        <taxon>Candidatus Bipolaricaulis</taxon>
    </lineage>
</organism>
<accession>A0A410FTS1</accession>
<feature type="transmembrane region" description="Helical" evidence="6">
    <location>
        <begin position="68"/>
        <end position="90"/>
    </location>
</feature>
<dbReference type="AlphaFoldDB" id="A0A410FTS1"/>
<evidence type="ECO:0000256" key="4">
    <source>
        <dbReference type="ARBA" id="ARBA00022989"/>
    </source>
</evidence>
<evidence type="ECO:0000313" key="8">
    <source>
        <dbReference type="Proteomes" id="UP000287233"/>
    </source>
</evidence>
<feature type="transmembrane region" description="Helical" evidence="6">
    <location>
        <begin position="283"/>
        <end position="307"/>
    </location>
</feature>
<dbReference type="Pfam" id="PF01384">
    <property type="entry name" value="PHO4"/>
    <property type="match status" value="2"/>
</dbReference>